<feature type="compositionally biased region" description="Basic and acidic residues" evidence="1">
    <location>
        <begin position="372"/>
        <end position="384"/>
    </location>
</feature>
<feature type="compositionally biased region" description="Low complexity" evidence="1">
    <location>
        <begin position="603"/>
        <end position="624"/>
    </location>
</feature>
<feature type="compositionally biased region" description="Basic and acidic residues" evidence="1">
    <location>
        <begin position="1"/>
        <end position="10"/>
    </location>
</feature>
<proteinExistence type="predicted"/>
<dbReference type="EMBL" id="QPFP01000012">
    <property type="protein sequence ID" value="TEB33332.1"/>
    <property type="molecule type" value="Genomic_DNA"/>
</dbReference>
<feature type="region of interest" description="Disordered" evidence="1">
    <location>
        <begin position="58"/>
        <end position="143"/>
    </location>
</feature>
<evidence type="ECO:0000313" key="3">
    <source>
        <dbReference type="Proteomes" id="UP000298030"/>
    </source>
</evidence>
<keyword evidence="3" id="KW-1185">Reference proteome</keyword>
<gene>
    <name evidence="2" type="ORF">FA13DRAFT_1812550</name>
</gene>
<accession>A0A4Y7TIF3</accession>
<feature type="region of interest" description="Disordered" evidence="1">
    <location>
        <begin position="1"/>
        <end position="41"/>
    </location>
</feature>
<name>A0A4Y7TIF3_COPMI</name>
<dbReference type="Proteomes" id="UP000298030">
    <property type="component" value="Unassembled WGS sequence"/>
</dbReference>
<dbReference type="STRING" id="71717.A0A4Y7TIF3"/>
<feature type="region of interest" description="Disordered" evidence="1">
    <location>
        <begin position="364"/>
        <end position="390"/>
    </location>
</feature>
<dbReference type="OrthoDB" id="3264780at2759"/>
<feature type="region of interest" description="Disordered" evidence="1">
    <location>
        <begin position="408"/>
        <end position="457"/>
    </location>
</feature>
<reference evidence="2 3" key="1">
    <citation type="journal article" date="2019" name="Nat. Ecol. Evol.">
        <title>Megaphylogeny resolves global patterns of mushroom evolution.</title>
        <authorList>
            <person name="Varga T."/>
            <person name="Krizsan K."/>
            <person name="Foldi C."/>
            <person name="Dima B."/>
            <person name="Sanchez-Garcia M."/>
            <person name="Sanchez-Ramirez S."/>
            <person name="Szollosi G.J."/>
            <person name="Szarkandi J.G."/>
            <person name="Papp V."/>
            <person name="Albert L."/>
            <person name="Andreopoulos W."/>
            <person name="Angelini C."/>
            <person name="Antonin V."/>
            <person name="Barry K.W."/>
            <person name="Bougher N.L."/>
            <person name="Buchanan P."/>
            <person name="Buyck B."/>
            <person name="Bense V."/>
            <person name="Catcheside P."/>
            <person name="Chovatia M."/>
            <person name="Cooper J."/>
            <person name="Damon W."/>
            <person name="Desjardin D."/>
            <person name="Finy P."/>
            <person name="Geml J."/>
            <person name="Haridas S."/>
            <person name="Hughes K."/>
            <person name="Justo A."/>
            <person name="Karasinski D."/>
            <person name="Kautmanova I."/>
            <person name="Kiss B."/>
            <person name="Kocsube S."/>
            <person name="Kotiranta H."/>
            <person name="LaButti K.M."/>
            <person name="Lechner B.E."/>
            <person name="Liimatainen K."/>
            <person name="Lipzen A."/>
            <person name="Lukacs Z."/>
            <person name="Mihaltcheva S."/>
            <person name="Morgado L.N."/>
            <person name="Niskanen T."/>
            <person name="Noordeloos M.E."/>
            <person name="Ohm R.A."/>
            <person name="Ortiz-Santana B."/>
            <person name="Ovrebo C."/>
            <person name="Racz N."/>
            <person name="Riley R."/>
            <person name="Savchenko A."/>
            <person name="Shiryaev A."/>
            <person name="Soop K."/>
            <person name="Spirin V."/>
            <person name="Szebenyi C."/>
            <person name="Tomsovsky M."/>
            <person name="Tulloss R.E."/>
            <person name="Uehling J."/>
            <person name="Grigoriev I.V."/>
            <person name="Vagvolgyi C."/>
            <person name="Papp T."/>
            <person name="Martin F.M."/>
            <person name="Miettinen O."/>
            <person name="Hibbett D.S."/>
            <person name="Nagy L.G."/>
        </authorList>
    </citation>
    <scope>NUCLEOTIDE SEQUENCE [LARGE SCALE GENOMIC DNA]</scope>
    <source>
        <strain evidence="2 3">FP101781</strain>
    </source>
</reference>
<evidence type="ECO:0000313" key="2">
    <source>
        <dbReference type="EMBL" id="TEB33332.1"/>
    </source>
</evidence>
<organism evidence="2 3">
    <name type="scientific">Coprinellus micaceus</name>
    <name type="common">Glistening ink-cap mushroom</name>
    <name type="synonym">Coprinus micaceus</name>
    <dbReference type="NCBI Taxonomy" id="71717"/>
    <lineage>
        <taxon>Eukaryota</taxon>
        <taxon>Fungi</taxon>
        <taxon>Dikarya</taxon>
        <taxon>Basidiomycota</taxon>
        <taxon>Agaricomycotina</taxon>
        <taxon>Agaricomycetes</taxon>
        <taxon>Agaricomycetidae</taxon>
        <taxon>Agaricales</taxon>
        <taxon>Agaricineae</taxon>
        <taxon>Psathyrellaceae</taxon>
        <taxon>Coprinellus</taxon>
    </lineage>
</organism>
<feature type="region of interest" description="Disordered" evidence="1">
    <location>
        <begin position="589"/>
        <end position="624"/>
    </location>
</feature>
<evidence type="ECO:0000256" key="1">
    <source>
        <dbReference type="SAM" id="MobiDB-lite"/>
    </source>
</evidence>
<feature type="region of interest" description="Disordered" evidence="1">
    <location>
        <begin position="246"/>
        <end position="274"/>
    </location>
</feature>
<feature type="compositionally biased region" description="Pro residues" evidence="1">
    <location>
        <begin position="133"/>
        <end position="142"/>
    </location>
</feature>
<comment type="caution">
    <text evidence="2">The sequence shown here is derived from an EMBL/GenBank/DDBJ whole genome shotgun (WGS) entry which is preliminary data.</text>
</comment>
<feature type="compositionally biased region" description="Low complexity" evidence="1">
    <location>
        <begin position="87"/>
        <end position="109"/>
    </location>
</feature>
<feature type="compositionally biased region" description="Polar residues" evidence="1">
    <location>
        <begin position="246"/>
        <end position="263"/>
    </location>
</feature>
<feature type="compositionally biased region" description="Polar residues" evidence="1">
    <location>
        <begin position="408"/>
        <end position="422"/>
    </location>
</feature>
<feature type="compositionally biased region" description="Low complexity" evidence="1">
    <location>
        <begin position="428"/>
        <end position="457"/>
    </location>
</feature>
<protein>
    <submittedName>
        <fullName evidence="2">Uncharacterized protein</fullName>
    </submittedName>
</protein>
<feature type="compositionally biased region" description="Low complexity" evidence="1">
    <location>
        <begin position="64"/>
        <end position="76"/>
    </location>
</feature>
<sequence>MSATPHRRDPFDDEEDESLFGSPPPSPGRSPSPALALPGTSNAIPSVITKNVGTIALPGSQSHSELLNPLASSLSLPHTRLPPPPSSVASSDASLPPTPSTSSTVLPKAPRARKRKKRLAPESTPRPELHIPLPEPGAPPPANFLRSQTALLGAAGLVAGVKPANLVHRARGTTPSNPIVIEEAPKYKPAFPAMNKPPLTGPAAVEAILNKPGLAMPSKQEILAQLVKEKDIFPIIKSLIKLTAPATNTSDSAPTSGSPQPGLSTPPAPTPSRWGAEVYVEESGKGEKRSKVVGTHATGYPMKKRKLNRVPAGAVDWDAPYPFDRGEGPQEYRESWKAERGKQLITQLLNLIQSATKKAAMIKYLRRRGRRESKSEKGKAREGGGYRTNWEGPRVNKYYKAVTATYGLSPSDASSSRQSTPALDSDSRSVTPSTTTSARPSSSAATTPAPEQSQQSDSLDLLLSSIFAMSNIGQPSQGSAAASSSTASGLGDALGLGTDQSWLDDWMKTLNPTSPMDLGGSNALPSLDPSTNILSDLPMDFDFSSFDFPDLSNLPIAANSNPNPPFDVPANLPDNFNIDPDLLGLGPMHPLPPLDPGSMPNLASGSTSTTTTAASSSMTTGSTTPAEWDVSSMNMMDFFGSGFGVGSAMQGGRLGDVAIANADSTQGGINVEGGLDDPMWDAITGKVDILRTDGMGLGIVDVLEGQHGMQPLVGGLGEATQRDPQPFDLHVREALHAQVPAEAIEVVPEVPMRDPVPATFPLPVTVDAAPHKLASVAVPSQSAAGPYSA</sequence>
<dbReference type="AlphaFoldDB" id="A0A4Y7TIF3"/>